<keyword evidence="3" id="KW-0347">Helicase</keyword>
<evidence type="ECO:0000256" key="1">
    <source>
        <dbReference type="ARBA" id="ARBA00022741"/>
    </source>
</evidence>
<dbReference type="SUPFAM" id="SSF52540">
    <property type="entry name" value="P-loop containing nucleoside triphosphate hydrolases"/>
    <property type="match status" value="1"/>
</dbReference>
<name>A0ABN9SRB4_9DINO</name>
<comment type="caution">
    <text evidence="6">The sequence shown here is derived from an EMBL/GenBank/DDBJ whole genome shotgun (WGS) entry which is preliminary data.</text>
</comment>
<evidence type="ECO:0000313" key="7">
    <source>
        <dbReference type="Proteomes" id="UP001189429"/>
    </source>
</evidence>
<gene>
    <name evidence="6" type="ORF">PCOR1329_LOCUS31890</name>
</gene>
<dbReference type="Proteomes" id="UP001189429">
    <property type="component" value="Unassembled WGS sequence"/>
</dbReference>
<evidence type="ECO:0000256" key="4">
    <source>
        <dbReference type="ARBA" id="ARBA00022840"/>
    </source>
</evidence>
<evidence type="ECO:0000313" key="6">
    <source>
        <dbReference type="EMBL" id="CAK0834474.1"/>
    </source>
</evidence>
<feature type="domain" description="C2H2-type" evidence="5">
    <location>
        <begin position="248"/>
        <end position="270"/>
    </location>
</feature>
<keyword evidence="7" id="KW-1185">Reference proteome</keyword>
<evidence type="ECO:0000259" key="5">
    <source>
        <dbReference type="PROSITE" id="PS00028"/>
    </source>
</evidence>
<dbReference type="PROSITE" id="PS51257">
    <property type="entry name" value="PROKAR_LIPOPROTEIN"/>
    <property type="match status" value="1"/>
</dbReference>
<organism evidence="6 7">
    <name type="scientific">Prorocentrum cordatum</name>
    <dbReference type="NCBI Taxonomy" id="2364126"/>
    <lineage>
        <taxon>Eukaryota</taxon>
        <taxon>Sar</taxon>
        <taxon>Alveolata</taxon>
        <taxon>Dinophyceae</taxon>
        <taxon>Prorocentrales</taxon>
        <taxon>Prorocentraceae</taxon>
        <taxon>Prorocentrum</taxon>
    </lineage>
</organism>
<dbReference type="InterPro" id="IPR027417">
    <property type="entry name" value="P-loop_NTPase"/>
</dbReference>
<reference evidence="6" key="1">
    <citation type="submission" date="2023-10" db="EMBL/GenBank/DDBJ databases">
        <authorList>
            <person name="Chen Y."/>
            <person name="Shah S."/>
            <person name="Dougan E. K."/>
            <person name="Thang M."/>
            <person name="Chan C."/>
        </authorList>
    </citation>
    <scope>NUCLEOTIDE SEQUENCE [LARGE SCALE GENOMIC DNA]</scope>
</reference>
<keyword evidence="4" id="KW-0067">ATP-binding</keyword>
<dbReference type="Gene3D" id="1.10.10.160">
    <property type="match status" value="1"/>
</dbReference>
<dbReference type="InterPro" id="IPR013087">
    <property type="entry name" value="Znf_C2H2_type"/>
</dbReference>
<sequence>MRPATRREPKGGCSRPGTVLRSATGAIVSATSCPSRSANFEAQFGHKLMSVLWKTDSLFVVYKEFLTVIAGSLHAIRSSRGFLSSHEYVTGCDSDGVGLPELRDSAVHEQAARKRIYSAFEIYTKLKKQAGKYDRTDPVRHMMQRLRRWSSWLVKQGVDPRKHRNQELRMFSAIFLDEVQDLLPIEILLCRIFCEHTNCWVFAGDTAQTISKGVEFRFESIRRLFFEEFLHWKEWLDEPAPTKETLMCTLCGTSIHDGTTYECHSKFTAHTAHLCGDECVAAFEKRCEDASKGATKGVLAKMEFSRARGRLSCPLCHLVMKESKITAEATDDASQGTPERDQDRHTEFTALDRLPKVHHLTHNHRSMRGIVDLAGSVIDIILHFFEDKIDKLPREVSKVDAKSLPVFIHGCSFNEALDIVFGRQQGVQDGQRILEFGARQAVLVWNELAKSHVRARFPESIVMTIDECKGLEFSDVFIVNPFGDMAGAGTTGGRNAQLWNLVYAYMKHCGILDAADSRRIPDFDPSVHGLLCSWLKHLYVGTVADYAGEAPGLDLRTVGRGLAGAGVLEGADGHTVGVVHERCEFVP</sequence>
<dbReference type="Gene3D" id="3.40.50.300">
    <property type="entry name" value="P-loop containing nucleotide triphosphate hydrolases"/>
    <property type="match status" value="1"/>
</dbReference>
<dbReference type="InterPro" id="IPR013986">
    <property type="entry name" value="DExx_box_DNA_helicase_dom_sf"/>
</dbReference>
<dbReference type="PANTHER" id="PTHR21529:SF4">
    <property type="entry name" value="TPR AND ANKYRIN REPEAT-CONTAINING PROTEIN 1"/>
    <property type="match status" value="1"/>
</dbReference>
<dbReference type="EMBL" id="CAUYUJ010012703">
    <property type="protein sequence ID" value="CAK0834474.1"/>
    <property type="molecule type" value="Genomic_DNA"/>
</dbReference>
<proteinExistence type="predicted"/>
<keyword evidence="1" id="KW-0547">Nucleotide-binding</keyword>
<accession>A0ABN9SRB4</accession>
<dbReference type="PROSITE" id="PS00028">
    <property type="entry name" value="ZINC_FINGER_C2H2_1"/>
    <property type="match status" value="1"/>
</dbReference>
<dbReference type="Pfam" id="PF00580">
    <property type="entry name" value="UvrD-helicase"/>
    <property type="match status" value="1"/>
</dbReference>
<dbReference type="InterPro" id="IPR014016">
    <property type="entry name" value="UvrD-like_ATP-bd"/>
</dbReference>
<keyword evidence="2" id="KW-0378">Hydrolase</keyword>
<evidence type="ECO:0000256" key="3">
    <source>
        <dbReference type="ARBA" id="ARBA00022806"/>
    </source>
</evidence>
<dbReference type="InterPro" id="IPR039904">
    <property type="entry name" value="TRANK1"/>
</dbReference>
<evidence type="ECO:0000256" key="2">
    <source>
        <dbReference type="ARBA" id="ARBA00022801"/>
    </source>
</evidence>
<protein>
    <recommendedName>
        <fullName evidence="5">C2H2-type domain-containing protein</fullName>
    </recommendedName>
</protein>
<dbReference type="PANTHER" id="PTHR21529">
    <property type="entry name" value="MAMMARY TURMOR VIRUS RECEPTOR HOMOLOG 1, 2 MTVR1, 2"/>
    <property type="match status" value="1"/>
</dbReference>